<keyword evidence="4" id="KW-1003">Cell membrane</keyword>
<comment type="subcellular location">
    <subcellularLocation>
        <location evidence="1">Cell membrane</location>
        <topology evidence="1">Multi-pass membrane protein</topology>
    </subcellularLocation>
</comment>
<evidence type="ECO:0000256" key="1">
    <source>
        <dbReference type="ARBA" id="ARBA00004651"/>
    </source>
</evidence>
<dbReference type="GO" id="GO:0005886">
    <property type="term" value="C:plasma membrane"/>
    <property type="evidence" value="ECO:0007669"/>
    <property type="project" value="UniProtKB-SubCell"/>
</dbReference>
<name>A0A1F5NAH0_9BACT</name>
<accession>A0A1F5NAH0</accession>
<gene>
    <name evidence="9" type="ORF">A3K06_00415</name>
</gene>
<sequence length="324" mass="35550">IVIFALLVFALYVVRDILIVLLISIVLASAMDPLVDWLYRKAKFPRGLSVILVYLVFVSLFVLVIYFLIPPMVEQFTQLAGRLQGFREELQSRTTNLSQVLDQLGIIDGLSALGRNFANISSNFFQTTLGVFSGLIQVIAVLAISFYLISSESGLKNFIKSLVPFKHHAYSMALTDKVQNKIARWLLGQLILSGFIFILTYIGLSVLGVRSALALALLAGLLEIVPYLGPILSAIPAIFVAFVQAPPLALFTTLLYLVVQQVENYVLVPKIMGRTIGANPVVILVAVLVGFKLAGILGMLLAVPVVSAIQVFLDDYIDLREHKS</sequence>
<feature type="transmembrane region" description="Helical" evidence="8">
    <location>
        <begin position="7"/>
        <end position="31"/>
    </location>
</feature>
<evidence type="ECO:0000313" key="10">
    <source>
        <dbReference type="Proteomes" id="UP000176547"/>
    </source>
</evidence>
<evidence type="ECO:0000256" key="4">
    <source>
        <dbReference type="ARBA" id="ARBA00022475"/>
    </source>
</evidence>
<dbReference type="Pfam" id="PF01594">
    <property type="entry name" value="AI-2E_transport"/>
    <property type="match status" value="1"/>
</dbReference>
<evidence type="ECO:0000313" key="9">
    <source>
        <dbReference type="EMBL" id="OGE74558.1"/>
    </source>
</evidence>
<feature type="transmembrane region" description="Helical" evidence="8">
    <location>
        <begin position="129"/>
        <end position="149"/>
    </location>
</feature>
<comment type="similarity">
    <text evidence="2">Belongs to the autoinducer-2 exporter (AI-2E) (TC 2.A.86) family.</text>
</comment>
<feature type="transmembrane region" description="Helical" evidence="8">
    <location>
        <begin position="51"/>
        <end position="69"/>
    </location>
</feature>
<dbReference type="EMBL" id="MFEG01000058">
    <property type="protein sequence ID" value="OGE74558.1"/>
    <property type="molecule type" value="Genomic_DNA"/>
</dbReference>
<evidence type="ECO:0000256" key="5">
    <source>
        <dbReference type="ARBA" id="ARBA00022692"/>
    </source>
</evidence>
<dbReference type="Proteomes" id="UP000176547">
    <property type="component" value="Unassembled WGS sequence"/>
</dbReference>
<organism evidence="9 10">
    <name type="scientific">Candidatus Doudnabacteria bacterium RIFCSPHIGHO2_01_52_17</name>
    <dbReference type="NCBI Taxonomy" id="1817820"/>
    <lineage>
        <taxon>Bacteria</taxon>
        <taxon>Candidatus Doudnaibacteriota</taxon>
    </lineage>
</organism>
<reference evidence="9 10" key="1">
    <citation type="journal article" date="2016" name="Nat. Commun.">
        <title>Thousands of microbial genomes shed light on interconnected biogeochemical processes in an aquifer system.</title>
        <authorList>
            <person name="Anantharaman K."/>
            <person name="Brown C.T."/>
            <person name="Hug L.A."/>
            <person name="Sharon I."/>
            <person name="Castelle C.J."/>
            <person name="Probst A.J."/>
            <person name="Thomas B.C."/>
            <person name="Singh A."/>
            <person name="Wilkins M.J."/>
            <person name="Karaoz U."/>
            <person name="Brodie E.L."/>
            <person name="Williams K.H."/>
            <person name="Hubbard S.S."/>
            <person name="Banfield J.F."/>
        </authorList>
    </citation>
    <scope>NUCLEOTIDE SEQUENCE [LARGE SCALE GENOMIC DNA]</scope>
</reference>
<feature type="transmembrane region" description="Helical" evidence="8">
    <location>
        <begin position="182"/>
        <end position="204"/>
    </location>
</feature>
<evidence type="ECO:0000256" key="7">
    <source>
        <dbReference type="ARBA" id="ARBA00023136"/>
    </source>
</evidence>
<keyword evidence="6 8" id="KW-1133">Transmembrane helix</keyword>
<dbReference type="AlphaFoldDB" id="A0A1F5NAH0"/>
<comment type="caution">
    <text evidence="9">The sequence shown here is derived from an EMBL/GenBank/DDBJ whole genome shotgun (WGS) entry which is preliminary data.</text>
</comment>
<evidence type="ECO:0008006" key="11">
    <source>
        <dbReference type="Google" id="ProtNLM"/>
    </source>
</evidence>
<feature type="non-terminal residue" evidence="9">
    <location>
        <position position="1"/>
    </location>
</feature>
<keyword evidence="3" id="KW-0813">Transport</keyword>
<dbReference type="PANTHER" id="PTHR21716">
    <property type="entry name" value="TRANSMEMBRANE PROTEIN"/>
    <property type="match status" value="1"/>
</dbReference>
<proteinExistence type="inferred from homology"/>
<evidence type="ECO:0000256" key="6">
    <source>
        <dbReference type="ARBA" id="ARBA00022989"/>
    </source>
</evidence>
<keyword evidence="5 8" id="KW-0812">Transmembrane</keyword>
<evidence type="ECO:0000256" key="8">
    <source>
        <dbReference type="SAM" id="Phobius"/>
    </source>
</evidence>
<dbReference type="InterPro" id="IPR002549">
    <property type="entry name" value="AI-2E-like"/>
</dbReference>
<evidence type="ECO:0000256" key="3">
    <source>
        <dbReference type="ARBA" id="ARBA00022448"/>
    </source>
</evidence>
<keyword evidence="7 8" id="KW-0472">Membrane</keyword>
<protein>
    <recommendedName>
        <fullName evidence="11">AI-2E family transporter</fullName>
    </recommendedName>
</protein>
<evidence type="ECO:0000256" key="2">
    <source>
        <dbReference type="ARBA" id="ARBA00009773"/>
    </source>
</evidence>
<feature type="transmembrane region" description="Helical" evidence="8">
    <location>
        <begin position="235"/>
        <end position="259"/>
    </location>
</feature>
<dbReference type="PANTHER" id="PTHR21716:SF53">
    <property type="entry name" value="PERMEASE PERM-RELATED"/>
    <property type="match status" value="1"/>
</dbReference>
<feature type="transmembrane region" description="Helical" evidence="8">
    <location>
        <begin position="211"/>
        <end position="229"/>
    </location>
</feature>